<evidence type="ECO:0000256" key="1">
    <source>
        <dbReference type="SAM" id="Phobius"/>
    </source>
</evidence>
<feature type="transmembrane region" description="Helical" evidence="1">
    <location>
        <begin position="6"/>
        <end position="25"/>
    </location>
</feature>
<dbReference type="Proteomes" id="UP000267524">
    <property type="component" value="Unassembled WGS sequence"/>
</dbReference>
<gene>
    <name evidence="2" type="ORF">D1632_12305</name>
</gene>
<evidence type="ECO:0000313" key="2">
    <source>
        <dbReference type="EMBL" id="RMZ58397.1"/>
    </source>
</evidence>
<protein>
    <submittedName>
        <fullName evidence="2">Uncharacterized protein</fullName>
    </submittedName>
</protein>
<keyword evidence="1" id="KW-1133">Transmembrane helix</keyword>
<evidence type="ECO:0000313" key="3">
    <source>
        <dbReference type="Proteomes" id="UP000267524"/>
    </source>
</evidence>
<proteinExistence type="predicted"/>
<dbReference type="RefSeq" id="WP_122547549.1">
    <property type="nucleotide sequence ID" value="NZ_QWIV01000014.1"/>
</dbReference>
<accession>A0A3M7L723</accession>
<sequence length="217" mass="25428">MKNIVIYITFFIFITYWSITIFFTFPENPINVKNLKVRQCFDNFFYQQWSFFAPPATFNDRLYFSYIYYDPITNNKKVRTFEALATITKEKREKAPFNKTQDVLDYIISGSVHDTQNNVKEIYDMINAQDKRTGAATPSDEKSKKVIEVIEKTESFGNLLNYAKIIAKNNRIPENNTECKITITNVAIPKFVNKNSLDKKEEQTIFSSHLHPLKLTK</sequence>
<name>A0A3M7L723_9FLAO</name>
<dbReference type="AlphaFoldDB" id="A0A3M7L723"/>
<comment type="caution">
    <text evidence="2">The sequence shown here is derived from an EMBL/GenBank/DDBJ whole genome shotgun (WGS) entry which is preliminary data.</text>
</comment>
<dbReference type="EMBL" id="QWIV01000014">
    <property type="protein sequence ID" value="RMZ58397.1"/>
    <property type="molecule type" value="Genomic_DNA"/>
</dbReference>
<keyword evidence="1" id="KW-0812">Transmembrane</keyword>
<keyword evidence="3" id="KW-1185">Reference proteome</keyword>
<reference evidence="2 3" key="1">
    <citation type="submission" date="2018-08" db="EMBL/GenBank/DDBJ databases">
        <title>Chryseobacterium nematophagum: a novel matrix digesting pathogen of nematodes.</title>
        <authorList>
            <person name="Page A."/>
            <person name="Roberts M."/>
            <person name="Felix M.-A."/>
            <person name="Weir W."/>
        </authorList>
    </citation>
    <scope>NUCLEOTIDE SEQUENCE [LARGE SCALE GENOMIC DNA]</scope>
    <source>
        <strain evidence="2 3">JUb275</strain>
    </source>
</reference>
<organism evidence="2 3">
    <name type="scientific">Chryseobacterium nematophagum</name>
    <dbReference type="NCBI Taxonomy" id="2305228"/>
    <lineage>
        <taxon>Bacteria</taxon>
        <taxon>Pseudomonadati</taxon>
        <taxon>Bacteroidota</taxon>
        <taxon>Flavobacteriia</taxon>
        <taxon>Flavobacteriales</taxon>
        <taxon>Weeksellaceae</taxon>
        <taxon>Chryseobacterium group</taxon>
        <taxon>Chryseobacterium</taxon>
    </lineage>
</organism>
<keyword evidence="1" id="KW-0472">Membrane</keyword>